<dbReference type="PANTHER" id="PTHR42160">
    <property type="entry name" value="URACIL-DNA GLYCOSYLASE SUPERFAMILY PROTEIN"/>
    <property type="match status" value="1"/>
</dbReference>
<dbReference type="EMBL" id="VUNC01000004">
    <property type="protein sequence ID" value="MST72784.1"/>
    <property type="molecule type" value="Genomic_DNA"/>
</dbReference>
<dbReference type="SUPFAM" id="SSF52141">
    <property type="entry name" value="Uracil-DNA glycosylase-like"/>
    <property type="match status" value="1"/>
</dbReference>
<proteinExistence type="predicted"/>
<dbReference type="Pfam" id="PF03167">
    <property type="entry name" value="UDG"/>
    <property type="match status" value="1"/>
</dbReference>
<dbReference type="SMART" id="SM00986">
    <property type="entry name" value="UDG"/>
    <property type="match status" value="1"/>
</dbReference>
<accession>A0A6N7XP71</accession>
<organism evidence="2 3">
    <name type="scientific">Olsenella porci</name>
    <dbReference type="NCBI Taxonomy" id="2652279"/>
    <lineage>
        <taxon>Bacteria</taxon>
        <taxon>Bacillati</taxon>
        <taxon>Actinomycetota</taxon>
        <taxon>Coriobacteriia</taxon>
        <taxon>Coriobacteriales</taxon>
        <taxon>Atopobiaceae</taxon>
        <taxon>Olsenella</taxon>
    </lineage>
</organism>
<protein>
    <submittedName>
        <fullName evidence="2">Uracil-DNA glycosylase family protein</fullName>
    </submittedName>
</protein>
<dbReference type="InterPro" id="IPR047124">
    <property type="entry name" value="HI_0220.2"/>
</dbReference>
<name>A0A6N7XP71_9ACTN</name>
<comment type="caution">
    <text evidence="2">The sequence shown here is derived from an EMBL/GenBank/DDBJ whole genome shotgun (WGS) entry which is preliminary data.</text>
</comment>
<dbReference type="SMART" id="SM00987">
    <property type="entry name" value="UreE_C"/>
    <property type="match status" value="1"/>
</dbReference>
<sequence>MAMDEQEAPDLGQEFADVFQAIRNDEQNRDYTERGIDPLFTAGSHARIVIVGQAPGRIAQDTRIPWNDKSGDRLRDWLGIDRKTFYDPQRVSIMPMDFYFPGAGKSGDLPPRKGFAEKWHPVLLARMPEVRLTVLVGNYATRRYLHLSSKDRLTDVVHGYRAYLPEYFPLVHPSPRNQIWLRKNPWFEEDVLPDLRSRVTEALR</sequence>
<dbReference type="InterPro" id="IPR036895">
    <property type="entry name" value="Uracil-DNA_glycosylase-like_sf"/>
</dbReference>
<dbReference type="Proteomes" id="UP000469325">
    <property type="component" value="Unassembled WGS sequence"/>
</dbReference>
<evidence type="ECO:0000313" key="3">
    <source>
        <dbReference type="Proteomes" id="UP000469325"/>
    </source>
</evidence>
<dbReference type="Gene3D" id="3.40.470.10">
    <property type="entry name" value="Uracil-DNA glycosylase-like domain"/>
    <property type="match status" value="1"/>
</dbReference>
<dbReference type="PANTHER" id="PTHR42160:SF1">
    <property type="entry name" value="URACIL-DNA GLYCOSYLASE SUPERFAMILY PROTEIN"/>
    <property type="match status" value="1"/>
</dbReference>
<reference evidence="2 3" key="1">
    <citation type="submission" date="2019-08" db="EMBL/GenBank/DDBJ databases">
        <title>In-depth cultivation of the pig gut microbiome towards novel bacterial diversity and tailored functional studies.</title>
        <authorList>
            <person name="Wylensek D."/>
            <person name="Hitch T.C.A."/>
            <person name="Clavel T."/>
        </authorList>
    </citation>
    <scope>NUCLEOTIDE SEQUENCE [LARGE SCALE GENOMIC DNA]</scope>
    <source>
        <strain evidence="2 3">CA-Schmier-601-WT-1</strain>
    </source>
</reference>
<dbReference type="CDD" id="cd10033">
    <property type="entry name" value="UDG_like"/>
    <property type="match status" value="1"/>
</dbReference>
<feature type="domain" description="Uracil-DNA glycosylase-like" evidence="1">
    <location>
        <begin position="39"/>
        <end position="196"/>
    </location>
</feature>
<dbReference type="InterPro" id="IPR005122">
    <property type="entry name" value="Uracil-DNA_glycosylase-like"/>
</dbReference>
<dbReference type="AlphaFoldDB" id="A0A6N7XP71"/>
<evidence type="ECO:0000313" key="2">
    <source>
        <dbReference type="EMBL" id="MST72784.1"/>
    </source>
</evidence>
<gene>
    <name evidence="2" type="ORF">FYJ68_06655</name>
</gene>
<evidence type="ECO:0000259" key="1">
    <source>
        <dbReference type="SMART" id="SM00986"/>
    </source>
</evidence>
<keyword evidence="3" id="KW-1185">Reference proteome</keyword>